<sequence length="76" mass="8762">MESPDKTVQGTSVFGLRAMGYQKVNRLGRSHLDGRVKYIPRFALYWGHPRIVQKRLRYVDLTGDSRIGAVLEKESR</sequence>
<organism evidence="1 2">
    <name type="scientific">Pestalotiopsis fici (strain W106-1 / CGMCC3.15140)</name>
    <dbReference type="NCBI Taxonomy" id="1229662"/>
    <lineage>
        <taxon>Eukaryota</taxon>
        <taxon>Fungi</taxon>
        <taxon>Dikarya</taxon>
        <taxon>Ascomycota</taxon>
        <taxon>Pezizomycotina</taxon>
        <taxon>Sordariomycetes</taxon>
        <taxon>Xylariomycetidae</taxon>
        <taxon>Amphisphaeriales</taxon>
        <taxon>Sporocadaceae</taxon>
        <taxon>Pestalotiopsis</taxon>
    </lineage>
</organism>
<evidence type="ECO:0000313" key="1">
    <source>
        <dbReference type="EMBL" id="ETS81514.1"/>
    </source>
</evidence>
<dbReference type="InParanoid" id="W3X651"/>
<dbReference type="RefSeq" id="XP_007833288.1">
    <property type="nucleotide sequence ID" value="XM_007835097.1"/>
</dbReference>
<dbReference type="Proteomes" id="UP000030651">
    <property type="component" value="Unassembled WGS sequence"/>
</dbReference>
<protein>
    <submittedName>
        <fullName evidence="1">Uncharacterized protein</fullName>
    </submittedName>
</protein>
<name>W3X651_PESFW</name>
<dbReference type="KEGG" id="pfy:PFICI_06516"/>
<reference evidence="2" key="1">
    <citation type="journal article" date="2015" name="BMC Genomics">
        <title>Genomic and transcriptomic analysis of the endophytic fungus Pestalotiopsis fici reveals its lifestyle and high potential for synthesis of natural products.</title>
        <authorList>
            <person name="Wang X."/>
            <person name="Zhang X."/>
            <person name="Liu L."/>
            <person name="Xiang M."/>
            <person name="Wang W."/>
            <person name="Sun X."/>
            <person name="Che Y."/>
            <person name="Guo L."/>
            <person name="Liu G."/>
            <person name="Guo L."/>
            <person name="Wang C."/>
            <person name="Yin W.B."/>
            <person name="Stadler M."/>
            <person name="Zhang X."/>
            <person name="Liu X."/>
        </authorList>
    </citation>
    <scope>NUCLEOTIDE SEQUENCE [LARGE SCALE GENOMIC DNA]</scope>
    <source>
        <strain evidence="2">W106-1 / CGMCC3.15140</strain>
    </source>
</reference>
<evidence type="ECO:0000313" key="2">
    <source>
        <dbReference type="Proteomes" id="UP000030651"/>
    </source>
</evidence>
<dbReference type="AlphaFoldDB" id="W3X651"/>
<keyword evidence="2" id="KW-1185">Reference proteome</keyword>
<dbReference type="HOGENOM" id="CLU_2655281_0_0_1"/>
<dbReference type="GeneID" id="19271529"/>
<gene>
    <name evidence="1" type="ORF">PFICI_06516</name>
</gene>
<proteinExistence type="predicted"/>
<accession>W3X651</accession>
<dbReference type="EMBL" id="KI912112">
    <property type="protein sequence ID" value="ETS81514.1"/>
    <property type="molecule type" value="Genomic_DNA"/>
</dbReference>